<sequence length="286" mass="30874">MNVGFIGLGIMGKPMCANLLSEGIKVFISSSKDKTNRELEENGAVVVESQLQVAENSDVLITMLPNSEDVYEVIMESGLYKSLNPETIIVDMSSITPKMSMEVSDVVSPLGHQYIDAPVSGGEEKAIEGTLSIMAGGDEDAFSKVKPLLEIMSGSITHMGPVGSGNATKLVNQIIVANNIISLSEGMSVARTLGLDLERVYNAISGGLAGSSVMDAKTHRIISGDYSPGFKMKLHMKDLNNVFESLDDNDVNLPVTDKTSEIMNALLDEDMQELDHGALYRYYEKD</sequence>
<keyword evidence="4" id="KW-0560">Oxidoreductase</keyword>
<dbReference type="Pfam" id="PF03446">
    <property type="entry name" value="NAD_binding_2"/>
    <property type="match status" value="1"/>
</dbReference>
<evidence type="ECO:0000313" key="10">
    <source>
        <dbReference type="EMBL" id="TVT28919.1"/>
    </source>
</evidence>
<dbReference type="Proteomes" id="UP000315103">
    <property type="component" value="Unassembled WGS sequence"/>
</dbReference>
<dbReference type="GO" id="GO:0050661">
    <property type="term" value="F:NADP binding"/>
    <property type="evidence" value="ECO:0007669"/>
    <property type="project" value="InterPro"/>
</dbReference>
<gene>
    <name evidence="10" type="ORF">FO441_01170</name>
</gene>
<dbReference type="OrthoDB" id="9786703at2"/>
<evidence type="ECO:0000256" key="6">
    <source>
        <dbReference type="ARBA" id="ARBA00048640"/>
    </source>
</evidence>
<evidence type="ECO:0000313" key="11">
    <source>
        <dbReference type="Proteomes" id="UP000315103"/>
    </source>
</evidence>
<proteinExistence type="inferred from homology"/>
<dbReference type="GO" id="GO:0051287">
    <property type="term" value="F:NAD binding"/>
    <property type="evidence" value="ECO:0007669"/>
    <property type="project" value="InterPro"/>
</dbReference>
<dbReference type="Gene3D" id="1.10.1040.10">
    <property type="entry name" value="N-(1-d-carboxylethyl)-l-norvaline Dehydrogenase, domain 2"/>
    <property type="match status" value="1"/>
</dbReference>
<evidence type="ECO:0000256" key="4">
    <source>
        <dbReference type="ARBA" id="ARBA00023002"/>
    </source>
</evidence>
<evidence type="ECO:0000259" key="9">
    <source>
        <dbReference type="Pfam" id="PF14833"/>
    </source>
</evidence>
<feature type="domain" description="3-hydroxyisobutyrate dehydrogenase-like NAD-binding" evidence="9">
    <location>
        <begin position="163"/>
        <end position="283"/>
    </location>
</feature>
<evidence type="ECO:0000256" key="5">
    <source>
        <dbReference type="ARBA" id="ARBA00023027"/>
    </source>
</evidence>
<dbReference type="InterPro" id="IPR015815">
    <property type="entry name" value="HIBADH-related"/>
</dbReference>
<protein>
    <recommendedName>
        <fullName evidence="3">6-phosphogluconate dehydrogenase, decarboxylating</fullName>
        <ecNumber evidence="2">1.1.1.44</ecNumber>
    </recommendedName>
</protein>
<dbReference type="InterPro" id="IPR036291">
    <property type="entry name" value="NAD(P)-bd_dom_sf"/>
</dbReference>
<dbReference type="InterPro" id="IPR006115">
    <property type="entry name" value="6PGDH_NADP-bd"/>
</dbReference>
<dbReference type="EC" id="1.1.1.44" evidence="2"/>
<dbReference type="InterPro" id="IPR013328">
    <property type="entry name" value="6PGD_dom2"/>
</dbReference>
<dbReference type="SUPFAM" id="SSF51735">
    <property type="entry name" value="NAD(P)-binding Rossmann-fold domains"/>
    <property type="match status" value="1"/>
</dbReference>
<comment type="similarity">
    <text evidence="1">Belongs to the HIBADH-related family.</text>
</comment>
<evidence type="ECO:0000256" key="3">
    <source>
        <dbReference type="ARBA" id="ARBA00018193"/>
    </source>
</evidence>
<evidence type="ECO:0000256" key="7">
    <source>
        <dbReference type="PIRSR" id="PIRSR000103-1"/>
    </source>
</evidence>
<evidence type="ECO:0000256" key="2">
    <source>
        <dbReference type="ARBA" id="ARBA00013011"/>
    </source>
</evidence>
<dbReference type="Pfam" id="PF14833">
    <property type="entry name" value="NAD_binding_11"/>
    <property type="match status" value="1"/>
</dbReference>
<dbReference type="PANTHER" id="PTHR43060">
    <property type="entry name" value="3-HYDROXYISOBUTYRATE DEHYDROGENASE-LIKE 1, MITOCHONDRIAL-RELATED"/>
    <property type="match status" value="1"/>
</dbReference>
<dbReference type="SUPFAM" id="SSF48179">
    <property type="entry name" value="6-phosphogluconate dehydrogenase C-terminal domain-like"/>
    <property type="match status" value="1"/>
</dbReference>
<dbReference type="InterPro" id="IPR008927">
    <property type="entry name" value="6-PGluconate_DH-like_C_sf"/>
</dbReference>
<evidence type="ECO:0000256" key="1">
    <source>
        <dbReference type="ARBA" id="ARBA00009080"/>
    </source>
</evidence>
<evidence type="ECO:0000259" key="8">
    <source>
        <dbReference type="Pfam" id="PF03446"/>
    </source>
</evidence>
<dbReference type="GO" id="GO:0004616">
    <property type="term" value="F:phosphogluconate dehydrogenase (decarboxylating) activity"/>
    <property type="evidence" value="ECO:0007669"/>
    <property type="project" value="UniProtKB-EC"/>
</dbReference>
<keyword evidence="5" id="KW-0520">NAD</keyword>
<dbReference type="Gene3D" id="3.40.50.720">
    <property type="entry name" value="NAD(P)-binding Rossmann-like Domain"/>
    <property type="match status" value="1"/>
</dbReference>
<reference evidence="10 11" key="1">
    <citation type="submission" date="2019-07" db="EMBL/GenBank/DDBJ databases">
        <title>Salinicoccus cyprini sp. nov., isolated from gastro-intestinal tract of mirror carp, Cyprinus carpio var. specularis, collected from Gobind Sagar Reservoir, Himachal Pradesh, India.</title>
        <authorList>
            <person name="Talwar C."/>
            <person name="Singh A.K."/>
            <person name="Lal R."/>
            <person name="Negi R.K."/>
        </authorList>
    </citation>
    <scope>NUCLEOTIDE SEQUENCE [LARGE SCALE GENOMIC DNA]</scope>
    <source>
        <strain evidence="10 11">CT19</strain>
    </source>
</reference>
<dbReference type="RefSeq" id="WP_145284601.1">
    <property type="nucleotide sequence ID" value="NZ_VMSJ01000001.1"/>
</dbReference>
<name>A0A558AXD7_9STAP</name>
<dbReference type="InterPro" id="IPR029154">
    <property type="entry name" value="HIBADH-like_NADP-bd"/>
</dbReference>
<keyword evidence="11" id="KW-1185">Reference proteome</keyword>
<dbReference type="PIRSF" id="PIRSF000103">
    <property type="entry name" value="HIBADH"/>
    <property type="match status" value="1"/>
</dbReference>
<comment type="catalytic activity">
    <reaction evidence="6">
        <text>6-phospho-D-gluconate + NADP(+) = D-ribulose 5-phosphate + CO2 + NADPH</text>
        <dbReference type="Rhea" id="RHEA:10116"/>
        <dbReference type="ChEBI" id="CHEBI:16526"/>
        <dbReference type="ChEBI" id="CHEBI:57783"/>
        <dbReference type="ChEBI" id="CHEBI:58121"/>
        <dbReference type="ChEBI" id="CHEBI:58349"/>
        <dbReference type="ChEBI" id="CHEBI:58759"/>
        <dbReference type="EC" id="1.1.1.44"/>
    </reaction>
</comment>
<accession>A0A558AXD7</accession>
<dbReference type="AlphaFoldDB" id="A0A558AXD7"/>
<dbReference type="PANTHER" id="PTHR43060:SF3">
    <property type="entry name" value="2-HYDROXY-3-OXOPROPIONATE REDUCTASE"/>
    <property type="match status" value="1"/>
</dbReference>
<feature type="domain" description="6-phosphogluconate dehydrogenase NADP-binding" evidence="8">
    <location>
        <begin position="2"/>
        <end position="160"/>
    </location>
</feature>
<comment type="caution">
    <text evidence="10">The sequence shown here is derived from an EMBL/GenBank/DDBJ whole genome shotgun (WGS) entry which is preliminary data.</text>
</comment>
<feature type="active site" evidence="7">
    <location>
        <position position="169"/>
    </location>
</feature>
<dbReference type="EMBL" id="VMSJ01000001">
    <property type="protein sequence ID" value="TVT28919.1"/>
    <property type="molecule type" value="Genomic_DNA"/>
</dbReference>
<organism evidence="10 11">
    <name type="scientific">Salinicoccus cyprini</name>
    <dbReference type="NCBI Taxonomy" id="2493691"/>
    <lineage>
        <taxon>Bacteria</taxon>
        <taxon>Bacillati</taxon>
        <taxon>Bacillota</taxon>
        <taxon>Bacilli</taxon>
        <taxon>Bacillales</taxon>
        <taxon>Staphylococcaceae</taxon>
        <taxon>Salinicoccus</taxon>
    </lineage>
</organism>